<reference evidence="2" key="1">
    <citation type="submission" date="2017-09" db="EMBL/GenBank/DDBJ databases">
        <title>Depth-based differentiation of microbial function through sediment-hosted aquifers and enrichment of novel symbionts in the deep terrestrial subsurface.</title>
        <authorList>
            <person name="Probst A.J."/>
            <person name="Ladd B."/>
            <person name="Jarett J.K."/>
            <person name="Geller-Mcgrath D.E."/>
            <person name="Sieber C.M.K."/>
            <person name="Emerson J.B."/>
            <person name="Anantharaman K."/>
            <person name="Thomas B.C."/>
            <person name="Malmstrom R."/>
            <person name="Stieglmeier M."/>
            <person name="Klingl A."/>
            <person name="Woyke T."/>
            <person name="Ryan C.M."/>
            <person name="Banfield J.F."/>
        </authorList>
    </citation>
    <scope>NUCLEOTIDE SEQUENCE [LARGE SCALE GENOMIC DNA]</scope>
</reference>
<accession>A0A2H0WT63</accession>
<organism evidence="1 2">
    <name type="scientific">Candidatus Roizmanbacteria bacterium CG09_land_8_20_14_0_10_41_9</name>
    <dbReference type="NCBI Taxonomy" id="1974850"/>
    <lineage>
        <taxon>Bacteria</taxon>
        <taxon>Candidatus Roizmaniibacteriota</taxon>
    </lineage>
</organism>
<dbReference type="AlphaFoldDB" id="A0A2H0WT63"/>
<proteinExistence type="predicted"/>
<protein>
    <submittedName>
        <fullName evidence="1">Uncharacterized protein</fullName>
    </submittedName>
</protein>
<comment type="caution">
    <text evidence="1">The sequence shown here is derived from an EMBL/GenBank/DDBJ whole genome shotgun (WGS) entry which is preliminary data.</text>
</comment>
<evidence type="ECO:0000313" key="1">
    <source>
        <dbReference type="EMBL" id="PIS15862.1"/>
    </source>
</evidence>
<name>A0A2H0WT63_9BACT</name>
<gene>
    <name evidence="1" type="ORF">COT62_01435</name>
</gene>
<sequence length="105" mass="12074">MGLILFNSIRFNDGVRAIVGGIEGERHELYAAQYGWSEGWMYTKIPPDAMDKNVIIDAIKRSLKWLDKYGKDLPVDIFNDVYNYGTWHLTQVPNVPNEPSILFEP</sequence>
<dbReference type="EMBL" id="PEZG01000031">
    <property type="protein sequence ID" value="PIS15862.1"/>
    <property type="molecule type" value="Genomic_DNA"/>
</dbReference>
<evidence type="ECO:0000313" key="2">
    <source>
        <dbReference type="Proteomes" id="UP000231198"/>
    </source>
</evidence>
<dbReference type="Proteomes" id="UP000231198">
    <property type="component" value="Unassembled WGS sequence"/>
</dbReference>